<keyword evidence="1" id="KW-1133">Transmembrane helix</keyword>
<sequence>MIELTEYAERVIDRVNLIGMWIAVTMCIRNFIVCLRQYRRTHGLIHLMNIAQVVVLFIHRFIYGLVPLFEITTCSFWPLLVSVTHFNYSGTNILLFTDYILIYAIMFKRLIILESDRNSLWIKIVGILLITLRFADWPYELAFHSLQKQIMTQEIEFGSNCLAQWGTGVIILNFVADSLANIFLSGMFVRRLYVHIRNSRSIMSHRNQVIEYIARKSLICLILTFVVNLIMNLFKVTKFLGDRSDSFTVYFEIIESTLLVEALRVDYTRLPEQSFCEHCGMVLNSSNQSNRHTRKHINDQVNNINLPERTSARAFDRSSVHSDIPFITIDTQRYNGTSQMTSNV</sequence>
<evidence type="ECO:0000313" key="4">
    <source>
        <dbReference type="Proteomes" id="UP000613177"/>
    </source>
</evidence>
<keyword evidence="4" id="KW-1185">Reference proteome</keyword>
<feature type="transmembrane region" description="Helical" evidence="1">
    <location>
        <begin position="15"/>
        <end position="35"/>
    </location>
</feature>
<feature type="transmembrane region" description="Helical" evidence="1">
    <location>
        <begin position="47"/>
        <end position="66"/>
    </location>
</feature>
<keyword evidence="1" id="KW-0812">Transmembrane</keyword>
<dbReference type="InterPro" id="IPR013087">
    <property type="entry name" value="Znf_C2H2_type"/>
</dbReference>
<reference evidence="3" key="1">
    <citation type="submission" date="2021-01" db="EMBL/GenBank/DDBJ databases">
        <title>Metabolic potential, ecology and presence of endohyphal bacteria is reflected in genomic diversity of Mucoromycotina.</title>
        <authorList>
            <person name="Muszewska A."/>
            <person name="Okrasinska A."/>
            <person name="Steczkiewicz K."/>
            <person name="Drgas O."/>
            <person name="Orlowska M."/>
            <person name="Perlinska-Lenart U."/>
            <person name="Aleksandrzak-Piekarczyk T."/>
            <person name="Szatraj K."/>
            <person name="Zielenkiewicz U."/>
            <person name="Pilsyk S."/>
            <person name="Malc E."/>
            <person name="Mieczkowski P."/>
            <person name="Kruszewska J.S."/>
            <person name="Biernat P."/>
            <person name="Pawlowska J."/>
        </authorList>
    </citation>
    <scope>NUCLEOTIDE SEQUENCE</scope>
    <source>
        <strain evidence="3">WA0000018081</strain>
    </source>
</reference>
<comment type="caution">
    <text evidence="3">The sequence shown here is derived from an EMBL/GenBank/DDBJ whole genome shotgun (WGS) entry which is preliminary data.</text>
</comment>
<protein>
    <recommendedName>
        <fullName evidence="2">C2H2-type domain-containing protein</fullName>
    </recommendedName>
</protein>
<organism evidence="3 4">
    <name type="scientific">Thamnidium elegans</name>
    <dbReference type="NCBI Taxonomy" id="101142"/>
    <lineage>
        <taxon>Eukaryota</taxon>
        <taxon>Fungi</taxon>
        <taxon>Fungi incertae sedis</taxon>
        <taxon>Mucoromycota</taxon>
        <taxon>Mucoromycotina</taxon>
        <taxon>Mucoromycetes</taxon>
        <taxon>Mucorales</taxon>
        <taxon>Mucorineae</taxon>
        <taxon>Mucoraceae</taxon>
        <taxon>Thamnidium</taxon>
    </lineage>
</organism>
<feature type="transmembrane region" description="Helical" evidence="1">
    <location>
        <begin position="86"/>
        <end position="106"/>
    </location>
</feature>
<feature type="domain" description="C2H2-type" evidence="2">
    <location>
        <begin position="276"/>
        <end position="296"/>
    </location>
</feature>
<feature type="transmembrane region" description="Helical" evidence="1">
    <location>
        <begin position="118"/>
        <end position="135"/>
    </location>
</feature>
<name>A0A8H7SX70_9FUNG</name>
<dbReference type="AlphaFoldDB" id="A0A8H7SX70"/>
<accession>A0A8H7SX70</accession>
<proteinExistence type="predicted"/>
<evidence type="ECO:0000256" key="1">
    <source>
        <dbReference type="SAM" id="Phobius"/>
    </source>
</evidence>
<keyword evidence="1" id="KW-0472">Membrane</keyword>
<evidence type="ECO:0000259" key="2">
    <source>
        <dbReference type="PROSITE" id="PS00028"/>
    </source>
</evidence>
<feature type="transmembrane region" description="Helical" evidence="1">
    <location>
        <begin position="213"/>
        <end position="234"/>
    </location>
</feature>
<dbReference type="Proteomes" id="UP000613177">
    <property type="component" value="Unassembled WGS sequence"/>
</dbReference>
<feature type="transmembrane region" description="Helical" evidence="1">
    <location>
        <begin position="170"/>
        <end position="193"/>
    </location>
</feature>
<dbReference type="PROSITE" id="PS00028">
    <property type="entry name" value="ZINC_FINGER_C2H2_1"/>
    <property type="match status" value="1"/>
</dbReference>
<evidence type="ECO:0000313" key="3">
    <source>
        <dbReference type="EMBL" id="KAG2238030.1"/>
    </source>
</evidence>
<gene>
    <name evidence="3" type="ORF">INT48_002597</name>
</gene>
<dbReference type="EMBL" id="JAEPRE010000001">
    <property type="protein sequence ID" value="KAG2238030.1"/>
    <property type="molecule type" value="Genomic_DNA"/>
</dbReference>